<accession>A9WRL6</accession>
<dbReference type="EMBL" id="CP000910">
    <property type="protein sequence ID" value="ABY24298.1"/>
    <property type="molecule type" value="Genomic_DNA"/>
</dbReference>
<gene>
    <name evidence="2" type="ordered locus">RSal33209_2573</name>
</gene>
<proteinExistence type="predicted"/>
<keyword evidence="1" id="KW-0812">Transmembrane</keyword>
<dbReference type="RefSeq" id="WP_012245956.1">
    <property type="nucleotide sequence ID" value="NC_010168.1"/>
</dbReference>
<dbReference type="AlphaFoldDB" id="A9WRL6"/>
<dbReference type="KEGG" id="rsa:RSal33209_2573"/>
<sequence>MRRSSAAKTGQPQTIKPAQASRMSKGVFWFCIGTAIFLLLLGPGTLLIPNPEPENPDAPAITAVVISVITGLAALGIIGAAFAGRSQDKQLAAHDVPGTGIIQEIQLVSRGDGVDNVMKLSILISPQHPGAFEPFHAEAEKDRDNSLQIGHQLAAVVDPRGKHWLYAIK</sequence>
<reference evidence="3" key="1">
    <citation type="journal article" date="2008" name="J. Bacteriol.">
        <title>Genome sequence of the fish pathogen Renibacterium salmoninarum suggests reductive evolution away from an environmental Arthrobacter ancestor.</title>
        <authorList>
            <person name="Wiens G.D."/>
            <person name="Rockey D.D."/>
            <person name="Wu Z."/>
            <person name="Chang J."/>
            <person name="Levy R."/>
            <person name="Crane S."/>
            <person name="Chen D.S."/>
            <person name="Capri G.R."/>
            <person name="Burnett J.R."/>
            <person name="Sudheesh P.S."/>
            <person name="Schipma M.J."/>
            <person name="Burd H."/>
            <person name="Bhattacharyya A."/>
            <person name="Rhodes L.D."/>
            <person name="Kaul R."/>
            <person name="Strom M.S."/>
        </authorList>
    </citation>
    <scope>NUCLEOTIDE SEQUENCE [LARGE SCALE GENOMIC DNA]</scope>
    <source>
        <strain evidence="3">ATCC 33209 / DSM 20767 / JCM 11484 / NBRC 15589 / NCIMB 2235</strain>
    </source>
</reference>
<keyword evidence="3" id="KW-1185">Reference proteome</keyword>
<keyword evidence="1" id="KW-0472">Membrane</keyword>
<organism evidence="2 3">
    <name type="scientific">Renibacterium salmoninarum (strain ATCC 33209 / DSM 20767 / JCM 11484 / NBRC 15589 / NCIMB 2235)</name>
    <dbReference type="NCBI Taxonomy" id="288705"/>
    <lineage>
        <taxon>Bacteria</taxon>
        <taxon>Bacillati</taxon>
        <taxon>Actinomycetota</taxon>
        <taxon>Actinomycetes</taxon>
        <taxon>Micrococcales</taxon>
        <taxon>Micrococcaceae</taxon>
        <taxon>Renibacterium</taxon>
    </lineage>
</organism>
<keyword evidence="1" id="KW-1133">Transmembrane helix</keyword>
<evidence type="ECO:0000313" key="3">
    <source>
        <dbReference type="Proteomes" id="UP000002007"/>
    </source>
</evidence>
<evidence type="ECO:0000256" key="1">
    <source>
        <dbReference type="SAM" id="Phobius"/>
    </source>
</evidence>
<protein>
    <submittedName>
        <fullName evidence="2">Uncharacterized protein</fullName>
    </submittedName>
</protein>
<feature type="transmembrane region" description="Helical" evidence="1">
    <location>
        <begin position="26"/>
        <end position="48"/>
    </location>
</feature>
<dbReference type="Proteomes" id="UP000002007">
    <property type="component" value="Chromosome"/>
</dbReference>
<evidence type="ECO:0000313" key="2">
    <source>
        <dbReference type="EMBL" id="ABY24298.1"/>
    </source>
</evidence>
<dbReference type="STRING" id="288705.RSal33209_2573"/>
<name>A9WRL6_RENSM</name>
<feature type="transmembrane region" description="Helical" evidence="1">
    <location>
        <begin position="60"/>
        <end position="83"/>
    </location>
</feature>
<dbReference type="HOGENOM" id="CLU_1577245_0_0_11"/>